<name>A0A7S4HD86_9EUKA</name>
<evidence type="ECO:0000256" key="2">
    <source>
        <dbReference type="ARBA" id="ARBA00022448"/>
    </source>
</evidence>
<dbReference type="InterPro" id="IPR002153">
    <property type="entry name" value="TRPC_channel"/>
</dbReference>
<dbReference type="PANTHER" id="PTHR10117:SF54">
    <property type="entry name" value="TRANSIENT RECEPTOR POTENTIAL-GAMMA PROTEIN"/>
    <property type="match status" value="1"/>
</dbReference>
<sequence>MQTHERLQWGMMFIPAARYTVMVAADLILVICFTYARLMPTDEVAINSYHAINNDVTWIELYLMFHVCALIASEIPAAYSGMFGGLEFGAQWKTVATLYLKAGAQLSSKLLSETKRFSRPPSPVRSTEHVRSWRADNERKHPELFDLLDTANIQLRRAISVTREAVFDPSRLLTYLTDKSMTLFVTVLCGVSMSLAYTYNANHLYTATIGIFHREAIRSYTVVLLWLRLFTVLTVTSKTGGYVFILGQIMTDILLWMFMYLLACLAFASGFFVLFRHPRSGRGFMLTELGDACENTDTALGESVWASFEFLVRVTLEGFEGWQCMHESSASRPALTLHMLFLVIVSICLINMLIAMMTETFSKNSEASFKNSAYAFSKLLLSAMHGNGSLVPFNAFALPWHVYRVGFSWMYTRCQRQHERRDHTRLRQMRPDPNVLQRIHVVQMDVLTNLESKEHFERSISRYCSIQEEEDPLSAEDVKELLEEAFSNHNRAETPAGNSEISANRTSMRTTKRVPNTTQDTIETFRIRPNLGPSQKPLPLPPTRMEKIEAVMKGPYAETLNQFVAVLNGPNAEALQKCVATLHGSNDKSPIMAGAEVVEKEIEDAVRFATHATAEAVRAFVPYCRKPDQDAPLSWPELRPAQQDRQQYEF</sequence>
<evidence type="ECO:0000313" key="11">
    <source>
        <dbReference type="EMBL" id="CAE2195590.1"/>
    </source>
</evidence>
<keyword evidence="6 9" id="KW-0472">Membrane</keyword>
<keyword evidence="7" id="KW-0407">Ion channel</keyword>
<feature type="transmembrane region" description="Helical" evidence="9">
    <location>
        <begin position="59"/>
        <end position="79"/>
    </location>
</feature>
<evidence type="ECO:0000259" key="10">
    <source>
        <dbReference type="Pfam" id="PF00520"/>
    </source>
</evidence>
<keyword evidence="2" id="KW-0813">Transport</keyword>
<dbReference type="EMBL" id="HBKO01001916">
    <property type="protein sequence ID" value="CAE2195590.1"/>
    <property type="molecule type" value="Transcribed_RNA"/>
</dbReference>
<keyword evidence="5" id="KW-0406">Ion transport</keyword>
<keyword evidence="4 9" id="KW-1133">Transmembrane helix</keyword>
<feature type="transmembrane region" description="Helical" evidence="9">
    <location>
        <begin position="181"/>
        <end position="199"/>
    </location>
</feature>
<accession>A0A7S4HD86</accession>
<dbReference type="GO" id="GO:0051480">
    <property type="term" value="P:regulation of cytosolic calcium ion concentration"/>
    <property type="evidence" value="ECO:0007669"/>
    <property type="project" value="TreeGrafter"/>
</dbReference>
<organism evidence="11">
    <name type="scientific">Prymnesium polylepis</name>
    <dbReference type="NCBI Taxonomy" id="72548"/>
    <lineage>
        <taxon>Eukaryota</taxon>
        <taxon>Haptista</taxon>
        <taxon>Haptophyta</taxon>
        <taxon>Prymnesiophyceae</taxon>
        <taxon>Prymnesiales</taxon>
        <taxon>Prymnesiaceae</taxon>
        <taxon>Prymnesium</taxon>
    </lineage>
</organism>
<evidence type="ECO:0000256" key="7">
    <source>
        <dbReference type="ARBA" id="ARBA00023303"/>
    </source>
</evidence>
<feature type="domain" description="Ion transport" evidence="10">
    <location>
        <begin position="174"/>
        <end position="366"/>
    </location>
</feature>
<feature type="transmembrane region" description="Helical" evidence="9">
    <location>
        <begin position="16"/>
        <end position="38"/>
    </location>
</feature>
<evidence type="ECO:0000256" key="4">
    <source>
        <dbReference type="ARBA" id="ARBA00022989"/>
    </source>
</evidence>
<evidence type="ECO:0000256" key="1">
    <source>
        <dbReference type="ARBA" id="ARBA00004141"/>
    </source>
</evidence>
<dbReference type="GO" id="GO:0070679">
    <property type="term" value="F:inositol 1,4,5 trisphosphate binding"/>
    <property type="evidence" value="ECO:0007669"/>
    <property type="project" value="TreeGrafter"/>
</dbReference>
<dbReference type="Pfam" id="PF00520">
    <property type="entry name" value="Ion_trans"/>
    <property type="match status" value="1"/>
</dbReference>
<comment type="subcellular location">
    <subcellularLocation>
        <location evidence="1">Membrane</location>
        <topology evidence="1">Multi-pass membrane protein</topology>
    </subcellularLocation>
</comment>
<gene>
    <name evidence="11" type="ORF">CPOL0286_LOCUS944</name>
</gene>
<protein>
    <recommendedName>
        <fullName evidence="10">Ion transport domain-containing protein</fullName>
    </recommendedName>
</protein>
<feature type="transmembrane region" description="Helical" evidence="9">
    <location>
        <begin position="220"/>
        <end position="247"/>
    </location>
</feature>
<feature type="compositionally biased region" description="Polar residues" evidence="8">
    <location>
        <begin position="496"/>
        <end position="514"/>
    </location>
</feature>
<feature type="region of interest" description="Disordered" evidence="8">
    <location>
        <begin position="491"/>
        <end position="514"/>
    </location>
</feature>
<proteinExistence type="predicted"/>
<evidence type="ECO:0000256" key="9">
    <source>
        <dbReference type="SAM" id="Phobius"/>
    </source>
</evidence>
<evidence type="ECO:0000256" key="8">
    <source>
        <dbReference type="SAM" id="MobiDB-lite"/>
    </source>
</evidence>
<keyword evidence="3 9" id="KW-0812">Transmembrane</keyword>
<evidence type="ECO:0000256" key="6">
    <source>
        <dbReference type="ARBA" id="ARBA00023136"/>
    </source>
</evidence>
<dbReference type="GO" id="GO:0005886">
    <property type="term" value="C:plasma membrane"/>
    <property type="evidence" value="ECO:0007669"/>
    <property type="project" value="TreeGrafter"/>
</dbReference>
<reference evidence="11" key="1">
    <citation type="submission" date="2021-01" db="EMBL/GenBank/DDBJ databases">
        <authorList>
            <person name="Corre E."/>
            <person name="Pelletier E."/>
            <person name="Niang G."/>
            <person name="Scheremetjew M."/>
            <person name="Finn R."/>
            <person name="Kale V."/>
            <person name="Holt S."/>
            <person name="Cochrane G."/>
            <person name="Meng A."/>
            <person name="Brown T."/>
            <person name="Cohen L."/>
        </authorList>
    </citation>
    <scope>NUCLEOTIDE SEQUENCE</scope>
    <source>
        <strain evidence="11">UIO037</strain>
    </source>
</reference>
<feature type="region of interest" description="Disordered" evidence="8">
    <location>
        <begin position="629"/>
        <end position="650"/>
    </location>
</feature>
<evidence type="ECO:0000256" key="3">
    <source>
        <dbReference type="ARBA" id="ARBA00022692"/>
    </source>
</evidence>
<dbReference type="AlphaFoldDB" id="A0A7S4HD86"/>
<dbReference type="InterPro" id="IPR005821">
    <property type="entry name" value="Ion_trans_dom"/>
</dbReference>
<feature type="transmembrane region" description="Helical" evidence="9">
    <location>
        <begin position="335"/>
        <end position="357"/>
    </location>
</feature>
<dbReference type="GO" id="GO:0015279">
    <property type="term" value="F:store-operated calcium channel activity"/>
    <property type="evidence" value="ECO:0007669"/>
    <property type="project" value="TreeGrafter"/>
</dbReference>
<feature type="transmembrane region" description="Helical" evidence="9">
    <location>
        <begin position="253"/>
        <end position="275"/>
    </location>
</feature>
<evidence type="ECO:0000256" key="5">
    <source>
        <dbReference type="ARBA" id="ARBA00023065"/>
    </source>
</evidence>
<dbReference type="GO" id="GO:0034703">
    <property type="term" value="C:cation channel complex"/>
    <property type="evidence" value="ECO:0007669"/>
    <property type="project" value="TreeGrafter"/>
</dbReference>
<dbReference type="PANTHER" id="PTHR10117">
    <property type="entry name" value="TRANSIENT RECEPTOR POTENTIAL CHANNEL"/>
    <property type="match status" value="1"/>
</dbReference>